<comment type="subcellular location">
    <subcellularLocation>
        <location evidence="1">Endoplasmic reticulum lumen</location>
    </subcellularLocation>
</comment>
<dbReference type="PROSITE" id="PS01036">
    <property type="entry name" value="HSP70_3"/>
    <property type="match status" value="1"/>
</dbReference>
<dbReference type="SUPFAM" id="SSF100920">
    <property type="entry name" value="Heat shock protein 70kD (HSP70), peptide-binding domain"/>
    <property type="match status" value="1"/>
</dbReference>
<evidence type="ECO:0000256" key="1">
    <source>
        <dbReference type="ARBA" id="ARBA00004319"/>
    </source>
</evidence>
<proteinExistence type="inferred from homology"/>
<dbReference type="Gene3D" id="1.20.1270.10">
    <property type="match status" value="1"/>
</dbReference>
<dbReference type="Gene3D" id="3.90.640.10">
    <property type="entry name" value="Actin, Chain A, domain 4"/>
    <property type="match status" value="1"/>
</dbReference>
<keyword evidence="3 6" id="KW-0547">Nucleotide-binding</keyword>
<dbReference type="GO" id="GO:0140662">
    <property type="term" value="F:ATP-dependent protein folding chaperone"/>
    <property type="evidence" value="ECO:0007669"/>
    <property type="project" value="InterPro"/>
</dbReference>
<evidence type="ECO:0000256" key="8">
    <source>
        <dbReference type="SAM" id="SignalP"/>
    </source>
</evidence>
<name>A0A0C2IBT6_THEKT</name>
<dbReference type="NCBIfam" id="NF001413">
    <property type="entry name" value="PRK00290.1"/>
    <property type="match status" value="1"/>
</dbReference>
<evidence type="ECO:0000256" key="7">
    <source>
        <dbReference type="SAM" id="MobiDB-lite"/>
    </source>
</evidence>
<keyword evidence="4" id="KW-0256">Endoplasmic reticulum</keyword>
<dbReference type="OMA" id="DEYMCLW"/>
<dbReference type="PRINTS" id="PR00301">
    <property type="entry name" value="HEATSHOCK70"/>
</dbReference>
<evidence type="ECO:0000313" key="9">
    <source>
        <dbReference type="EMBL" id="KII62793.1"/>
    </source>
</evidence>
<dbReference type="GO" id="GO:0005524">
    <property type="term" value="F:ATP binding"/>
    <property type="evidence" value="ECO:0007669"/>
    <property type="project" value="UniProtKB-KW"/>
</dbReference>
<reference evidence="9 10" key="1">
    <citation type="journal article" date="2014" name="Genome Biol. Evol.">
        <title>The genome of the myxosporean Thelohanellus kitauei shows adaptations to nutrient acquisition within its fish host.</title>
        <authorList>
            <person name="Yang Y."/>
            <person name="Xiong J."/>
            <person name="Zhou Z."/>
            <person name="Huo F."/>
            <person name="Miao W."/>
            <person name="Ran C."/>
            <person name="Liu Y."/>
            <person name="Zhang J."/>
            <person name="Feng J."/>
            <person name="Wang M."/>
            <person name="Wang M."/>
            <person name="Wang L."/>
            <person name="Yao B."/>
        </authorList>
    </citation>
    <scope>NUCLEOTIDE SEQUENCE [LARGE SCALE GENOMIC DNA]</scope>
    <source>
        <strain evidence="9">Wuqing</strain>
    </source>
</reference>
<dbReference type="InterPro" id="IPR018181">
    <property type="entry name" value="Heat_shock_70_CS"/>
</dbReference>
<dbReference type="Pfam" id="PF00012">
    <property type="entry name" value="HSP70"/>
    <property type="match status" value="1"/>
</dbReference>
<sequence length="657" mass="72632">MFLQSLVFCVSLLNFEQALSESEGVKGPVIGIDLGTTYSCVGIFRGGKVDIIQNDQGNRITPSYVAFTKDGERLVGDPAKGQLTVNPENTIFDVKRLIGRRFDEKSVQDDMKLWPFKVVNQNGRPYIEVDVGGERKRFAPEEISAMVLSKMKDFAQDYLKVNITNAVITVPAYFNDPQRQSTKDAGAIAGLNVLRVINEPTAAAIAFGIDNKQQEMNIFVYDLGGGTFDVSALSFDNGVFEVAATKGDTHLGGEDFDNRLMHHFIKSIESAGRKFDKNDLKSIQKLRREVEKLKRALSQLHEATLELELPDGDFSATITRSKFEQINADLFKKTLELSRECIKDSKLSIEDFHQIVLVGGSTRIPRIQALVSEFFNDKELNRGVNPDEAVAIGAAIQGAIMSGQQETADIVLIDVCPLSLGIAVQNGLIEVIIARNSKIPTKQTKSFTTVMDNQETVRIEIYQGERSMARDNYKLGQFDLVGIPRAPRGQPQIEVTFAVDNNGILQVDAVEKSSGKSNKITITNEQRQLRSDEINRMIEDAQKFADEDKKSAEKAKAKSDFESHLYSIRNQLKDESGMGGKIAEEDKKALNSAVDDSIAWLDNNPSASVEEINSQRSEFEKQTLPILGKYGGGQGQAGDFTPPSGEQASEEESHEEL</sequence>
<dbReference type="GO" id="GO:0005788">
    <property type="term" value="C:endoplasmic reticulum lumen"/>
    <property type="evidence" value="ECO:0007669"/>
    <property type="project" value="UniProtKB-SubCell"/>
</dbReference>
<dbReference type="InterPro" id="IPR029047">
    <property type="entry name" value="HSP70_peptide-bd_sf"/>
</dbReference>
<gene>
    <name evidence="9" type="ORF">RF11_08969</name>
</gene>
<dbReference type="Proteomes" id="UP000031668">
    <property type="component" value="Unassembled WGS sequence"/>
</dbReference>
<evidence type="ECO:0000313" key="10">
    <source>
        <dbReference type="Proteomes" id="UP000031668"/>
    </source>
</evidence>
<keyword evidence="8" id="KW-0732">Signal</keyword>
<comment type="similarity">
    <text evidence="2 6">Belongs to the heat shock protein 70 family.</text>
</comment>
<dbReference type="Gene3D" id="3.30.420.40">
    <property type="match status" value="2"/>
</dbReference>
<dbReference type="SUPFAM" id="SSF100934">
    <property type="entry name" value="Heat shock protein 70kD (HSP70), C-terminal subdomain"/>
    <property type="match status" value="1"/>
</dbReference>
<dbReference type="InterPro" id="IPR043129">
    <property type="entry name" value="ATPase_NBD"/>
</dbReference>
<evidence type="ECO:0000256" key="5">
    <source>
        <dbReference type="ARBA" id="ARBA00022840"/>
    </source>
</evidence>
<accession>A0A0C2IBT6</accession>
<dbReference type="InterPro" id="IPR042050">
    <property type="entry name" value="BIP_NBD"/>
</dbReference>
<feature type="region of interest" description="Disordered" evidence="7">
    <location>
        <begin position="626"/>
        <end position="657"/>
    </location>
</feature>
<keyword evidence="10" id="KW-1185">Reference proteome</keyword>
<protein>
    <submittedName>
        <fullName evidence="9">78 kDa glucose-regulated protein</fullName>
    </submittedName>
</protein>
<dbReference type="FunFam" id="2.60.34.10:FF:000023">
    <property type="entry name" value="70 kDa heat shock cognate protein"/>
    <property type="match status" value="1"/>
</dbReference>
<dbReference type="EMBL" id="JWZT01004873">
    <property type="protein sequence ID" value="KII62793.1"/>
    <property type="molecule type" value="Genomic_DNA"/>
</dbReference>
<evidence type="ECO:0000256" key="2">
    <source>
        <dbReference type="ARBA" id="ARBA00007381"/>
    </source>
</evidence>
<evidence type="ECO:0000256" key="3">
    <source>
        <dbReference type="ARBA" id="ARBA00022741"/>
    </source>
</evidence>
<dbReference type="Gene3D" id="2.60.34.10">
    <property type="entry name" value="Substrate Binding Domain Of DNAk, Chain A, domain 1"/>
    <property type="match status" value="1"/>
</dbReference>
<dbReference type="AlphaFoldDB" id="A0A0C2IBT6"/>
<dbReference type="SUPFAM" id="SSF53067">
    <property type="entry name" value="Actin-like ATPase domain"/>
    <property type="match status" value="2"/>
</dbReference>
<dbReference type="OrthoDB" id="2401965at2759"/>
<dbReference type="PANTHER" id="PTHR19375">
    <property type="entry name" value="HEAT SHOCK PROTEIN 70KDA"/>
    <property type="match status" value="1"/>
</dbReference>
<dbReference type="InterPro" id="IPR013126">
    <property type="entry name" value="Hsp_70_fam"/>
</dbReference>
<feature type="signal peptide" evidence="8">
    <location>
        <begin position="1"/>
        <end position="20"/>
    </location>
</feature>
<organism evidence="9 10">
    <name type="scientific">Thelohanellus kitauei</name>
    <name type="common">Myxosporean</name>
    <dbReference type="NCBI Taxonomy" id="669202"/>
    <lineage>
        <taxon>Eukaryota</taxon>
        <taxon>Metazoa</taxon>
        <taxon>Cnidaria</taxon>
        <taxon>Myxozoa</taxon>
        <taxon>Myxosporea</taxon>
        <taxon>Bivalvulida</taxon>
        <taxon>Platysporina</taxon>
        <taxon>Myxobolidae</taxon>
        <taxon>Thelohanellus</taxon>
    </lineage>
</organism>
<dbReference type="PROSITE" id="PS00297">
    <property type="entry name" value="HSP70_1"/>
    <property type="match status" value="1"/>
</dbReference>
<evidence type="ECO:0000256" key="4">
    <source>
        <dbReference type="ARBA" id="ARBA00022824"/>
    </source>
</evidence>
<evidence type="ECO:0000256" key="6">
    <source>
        <dbReference type="RuleBase" id="RU003322"/>
    </source>
</evidence>
<feature type="chain" id="PRO_5002162340" evidence="8">
    <location>
        <begin position="21"/>
        <end position="657"/>
    </location>
</feature>
<dbReference type="CDD" id="cd10241">
    <property type="entry name" value="ASKHA_NBD_HSP70_BiP"/>
    <property type="match status" value="1"/>
</dbReference>
<keyword evidence="5 6" id="KW-0067">ATP-binding</keyword>
<dbReference type="FunFam" id="3.90.640.10:FF:000003">
    <property type="entry name" value="Molecular chaperone DnaK"/>
    <property type="match status" value="1"/>
</dbReference>
<feature type="compositionally biased region" description="Acidic residues" evidence="7">
    <location>
        <begin position="648"/>
        <end position="657"/>
    </location>
</feature>
<dbReference type="InterPro" id="IPR029048">
    <property type="entry name" value="HSP70_C_sf"/>
</dbReference>
<comment type="caution">
    <text evidence="9">The sequence shown here is derived from an EMBL/GenBank/DDBJ whole genome shotgun (WGS) entry which is preliminary data.</text>
</comment>
<dbReference type="FunFam" id="3.30.420.40:FF:000026">
    <property type="entry name" value="Heat shock protein 70"/>
    <property type="match status" value="1"/>
</dbReference>